<gene>
    <name evidence="10" type="ORF">DTL70_08425</name>
</gene>
<feature type="transmembrane region" description="Helical" evidence="7">
    <location>
        <begin position="16"/>
        <end position="39"/>
    </location>
</feature>
<name>A0A367F8X4_9ACTN</name>
<evidence type="ECO:0000256" key="1">
    <source>
        <dbReference type="ARBA" id="ARBA00004651"/>
    </source>
</evidence>
<dbReference type="RefSeq" id="WP_114021290.1">
    <property type="nucleotide sequence ID" value="NZ_QOIN01000035.1"/>
</dbReference>
<keyword evidence="4 7" id="KW-1133">Transmembrane helix</keyword>
<feature type="transmembrane region" description="Helical" evidence="7">
    <location>
        <begin position="724"/>
        <end position="748"/>
    </location>
</feature>
<dbReference type="EMBL" id="QOIN01000035">
    <property type="protein sequence ID" value="RCG26137.1"/>
    <property type="molecule type" value="Genomic_DNA"/>
</dbReference>
<dbReference type="Proteomes" id="UP000252914">
    <property type="component" value="Unassembled WGS sequence"/>
</dbReference>
<reference evidence="10 11" key="1">
    <citation type="submission" date="2018-06" db="EMBL/GenBank/DDBJ databases">
        <title>Streptomyces reniochalinae sp. nov. and Streptomyces diacarnus sp. nov. from marine sponges.</title>
        <authorList>
            <person name="Li L."/>
        </authorList>
    </citation>
    <scope>NUCLEOTIDE SEQUENCE [LARGE SCALE GENOMIC DNA]</scope>
    <source>
        <strain evidence="10 11">LHW51701</strain>
    </source>
</reference>
<comment type="subcellular location">
    <subcellularLocation>
        <location evidence="1">Cell membrane</location>
        <topology evidence="1">Multi-pass membrane protein</topology>
    </subcellularLocation>
</comment>
<dbReference type="InterPro" id="IPR003838">
    <property type="entry name" value="ABC3_permease_C"/>
</dbReference>
<dbReference type="InterPro" id="IPR025857">
    <property type="entry name" value="MacB_PCD"/>
</dbReference>
<feature type="transmembrane region" description="Helical" evidence="7">
    <location>
        <begin position="490"/>
        <end position="510"/>
    </location>
</feature>
<keyword evidence="2" id="KW-1003">Cell membrane</keyword>
<evidence type="ECO:0000313" key="10">
    <source>
        <dbReference type="EMBL" id="RCG26137.1"/>
    </source>
</evidence>
<dbReference type="PANTHER" id="PTHR30572:SF4">
    <property type="entry name" value="ABC TRANSPORTER PERMEASE YTRF"/>
    <property type="match status" value="1"/>
</dbReference>
<dbReference type="GO" id="GO:0022857">
    <property type="term" value="F:transmembrane transporter activity"/>
    <property type="evidence" value="ECO:0007669"/>
    <property type="project" value="TreeGrafter"/>
</dbReference>
<keyword evidence="3 7" id="KW-0812">Transmembrane</keyword>
<accession>A0A367F8X4</accession>
<feature type="transmembrane region" description="Helical" evidence="7">
    <location>
        <begin position="769"/>
        <end position="791"/>
    </location>
</feature>
<feature type="domain" description="ABC3 transporter permease C-terminal" evidence="8">
    <location>
        <begin position="726"/>
        <end position="834"/>
    </location>
</feature>
<evidence type="ECO:0000256" key="3">
    <source>
        <dbReference type="ARBA" id="ARBA00022692"/>
    </source>
</evidence>
<evidence type="ECO:0000259" key="9">
    <source>
        <dbReference type="Pfam" id="PF12704"/>
    </source>
</evidence>
<keyword evidence="11" id="KW-1185">Reference proteome</keyword>
<organism evidence="10 11">
    <name type="scientific">Streptomyces diacarni</name>
    <dbReference type="NCBI Taxonomy" id="2800381"/>
    <lineage>
        <taxon>Bacteria</taxon>
        <taxon>Bacillati</taxon>
        <taxon>Actinomycetota</taxon>
        <taxon>Actinomycetes</taxon>
        <taxon>Kitasatosporales</taxon>
        <taxon>Streptomycetaceae</taxon>
        <taxon>Streptomyces</taxon>
    </lineage>
</organism>
<feature type="transmembrane region" description="Helical" evidence="7">
    <location>
        <begin position="438"/>
        <end position="458"/>
    </location>
</feature>
<feature type="domain" description="MacB-like periplasmic core" evidence="9">
    <location>
        <begin position="72"/>
        <end position="235"/>
    </location>
</feature>
<dbReference type="GO" id="GO:0005886">
    <property type="term" value="C:plasma membrane"/>
    <property type="evidence" value="ECO:0007669"/>
    <property type="project" value="UniProtKB-SubCell"/>
</dbReference>
<dbReference type="PANTHER" id="PTHR30572">
    <property type="entry name" value="MEMBRANE COMPONENT OF TRANSPORTER-RELATED"/>
    <property type="match status" value="1"/>
</dbReference>
<evidence type="ECO:0000256" key="2">
    <source>
        <dbReference type="ARBA" id="ARBA00022475"/>
    </source>
</evidence>
<comment type="similarity">
    <text evidence="6">Belongs to the ABC-4 integral membrane protein family.</text>
</comment>
<dbReference type="InterPro" id="IPR050250">
    <property type="entry name" value="Macrolide_Exporter_MacB"/>
</dbReference>
<feature type="transmembrane region" description="Helical" evidence="7">
    <location>
        <begin position="362"/>
        <end position="383"/>
    </location>
</feature>
<proteinExistence type="inferred from homology"/>
<evidence type="ECO:0000256" key="5">
    <source>
        <dbReference type="ARBA" id="ARBA00023136"/>
    </source>
</evidence>
<evidence type="ECO:0000256" key="7">
    <source>
        <dbReference type="SAM" id="Phobius"/>
    </source>
</evidence>
<feature type="transmembrane region" description="Helical" evidence="7">
    <location>
        <begin position="811"/>
        <end position="835"/>
    </location>
</feature>
<dbReference type="AlphaFoldDB" id="A0A367F8X4"/>
<feature type="transmembrane region" description="Helical" evidence="7">
    <location>
        <begin position="407"/>
        <end position="426"/>
    </location>
</feature>
<evidence type="ECO:0000313" key="11">
    <source>
        <dbReference type="Proteomes" id="UP000252914"/>
    </source>
</evidence>
<sequence length="844" mass="86620">MLPNGLARSAVRAHPVAFAGTFVALTMTAMIVSACAFLADTGARARAVPHRYADAPVVVTADQRAHLFTGSGEARADVGETVPERARIAVEKATATARAVPGVARVVPDVTATVGAHHPAATLTGHGWGSAAFTGTGLTAGGPPRTDRDVVLDADTAAARDLAPGDTLRLTTADGDRTFRVTGVARKGPQDEGTAAWFSDAGARALAGHPSRADALAVLTAPGANTEAVASRLRRALGEGPLVRTGQAKGAAEGADVAYGKEALEALGVSFGVLATLTAVFTASGTVALSLTQRRREFALLRAVGATPRQIRRTVATETLFVAPLAGALGCLPGAALARWWFGALRERDAVPKSVHLHFGTTSVAVAVGVTVGTALLAGHLAARRPARTRPKEALGDAARERFRPGVVRTLLGLGALAGGLAMVRVAGQEGGEDAANLALGVVLLLMTAVALLGQYVAKACSWLLGLPLRAGSAASALAAAGTWANARRLASVLTPVVLAMSFGCTLLFLQTSEDRQSDLQQRAGLRADHIVTGSGGDESAGLPRTAAERAARTPGVTAAVGVLRTTVLVEIRSGGTFLQAADAQGVSEHRGRLSAVEDLGVSHGSLDDLRDGTVAIDRLVARGARVGLGDRIGLRLPDGTEVRPEVVAVHTRGTGLSPIVLDRATLEGHLASPYDAEVLVRQEPGADTARVTKALSALGEVLDTSAWTRAADRDRAVNRWGNLTMALVLSCFAAVAAANTLVMTVADRRREMAALRLLGATRGQVLRMVHWEAALITVSALALGTGIALLTLGPMTEGLFQAPPHVPPALYAAIAATVTVLTFAATTVPARAVLPVPAPAGRH</sequence>
<comment type="caution">
    <text evidence="10">The sequence shown here is derived from an EMBL/GenBank/DDBJ whole genome shotgun (WGS) entry which is preliminary data.</text>
</comment>
<keyword evidence="5 7" id="KW-0472">Membrane</keyword>
<evidence type="ECO:0000256" key="6">
    <source>
        <dbReference type="ARBA" id="ARBA00038076"/>
    </source>
</evidence>
<feature type="domain" description="ABC3 transporter permease C-terminal" evidence="8">
    <location>
        <begin position="270"/>
        <end position="389"/>
    </location>
</feature>
<dbReference type="Pfam" id="PF12704">
    <property type="entry name" value="MacB_PCD"/>
    <property type="match status" value="1"/>
</dbReference>
<protein>
    <submittedName>
        <fullName evidence="10">ABC transporter permease</fullName>
    </submittedName>
</protein>
<dbReference type="Pfam" id="PF02687">
    <property type="entry name" value="FtsX"/>
    <property type="match status" value="2"/>
</dbReference>
<evidence type="ECO:0000256" key="4">
    <source>
        <dbReference type="ARBA" id="ARBA00022989"/>
    </source>
</evidence>
<feature type="transmembrane region" description="Helical" evidence="7">
    <location>
        <begin position="319"/>
        <end position="342"/>
    </location>
</feature>
<evidence type="ECO:0000259" key="8">
    <source>
        <dbReference type="Pfam" id="PF02687"/>
    </source>
</evidence>